<protein>
    <recommendedName>
        <fullName evidence="1">DUF6589 domain-containing protein</fullName>
    </recommendedName>
</protein>
<dbReference type="Proteomes" id="UP000054538">
    <property type="component" value="Unassembled WGS sequence"/>
</dbReference>
<evidence type="ECO:0000313" key="2">
    <source>
        <dbReference type="EMBL" id="KIK76581.1"/>
    </source>
</evidence>
<gene>
    <name evidence="2" type="ORF">PAXRUDRAFT_169448</name>
</gene>
<dbReference type="InterPro" id="IPR046496">
    <property type="entry name" value="DUF6589"/>
</dbReference>
<dbReference type="OrthoDB" id="4743193at2759"/>
<evidence type="ECO:0000259" key="1">
    <source>
        <dbReference type="Pfam" id="PF20231"/>
    </source>
</evidence>
<proteinExistence type="predicted"/>
<dbReference type="Pfam" id="PF20231">
    <property type="entry name" value="DUF6589"/>
    <property type="match status" value="1"/>
</dbReference>
<keyword evidence="3" id="KW-1185">Reference proteome</keyword>
<accession>A0A0D0CZ88</accession>
<evidence type="ECO:0000313" key="3">
    <source>
        <dbReference type="Proteomes" id="UP000054538"/>
    </source>
</evidence>
<dbReference type="STRING" id="930991.A0A0D0CZ88"/>
<organism evidence="2 3">
    <name type="scientific">Paxillus rubicundulus Ve08.2h10</name>
    <dbReference type="NCBI Taxonomy" id="930991"/>
    <lineage>
        <taxon>Eukaryota</taxon>
        <taxon>Fungi</taxon>
        <taxon>Dikarya</taxon>
        <taxon>Basidiomycota</taxon>
        <taxon>Agaricomycotina</taxon>
        <taxon>Agaricomycetes</taxon>
        <taxon>Agaricomycetidae</taxon>
        <taxon>Boletales</taxon>
        <taxon>Paxilineae</taxon>
        <taxon>Paxillaceae</taxon>
        <taxon>Paxillus</taxon>
    </lineage>
</organism>
<reference evidence="2 3" key="1">
    <citation type="submission" date="2014-04" db="EMBL/GenBank/DDBJ databases">
        <authorList>
            <consortium name="DOE Joint Genome Institute"/>
            <person name="Kuo A."/>
            <person name="Kohler A."/>
            <person name="Jargeat P."/>
            <person name="Nagy L.G."/>
            <person name="Floudas D."/>
            <person name="Copeland A."/>
            <person name="Barry K.W."/>
            <person name="Cichocki N."/>
            <person name="Veneault-Fourrey C."/>
            <person name="LaButti K."/>
            <person name="Lindquist E.A."/>
            <person name="Lipzen A."/>
            <person name="Lundell T."/>
            <person name="Morin E."/>
            <person name="Murat C."/>
            <person name="Sun H."/>
            <person name="Tunlid A."/>
            <person name="Henrissat B."/>
            <person name="Grigoriev I.V."/>
            <person name="Hibbett D.S."/>
            <person name="Martin F."/>
            <person name="Nordberg H.P."/>
            <person name="Cantor M.N."/>
            <person name="Hua S.X."/>
        </authorList>
    </citation>
    <scope>NUCLEOTIDE SEQUENCE [LARGE SCALE GENOMIC DNA]</scope>
    <source>
        <strain evidence="2 3">Ve08.2h10</strain>
    </source>
</reference>
<reference evidence="3" key="2">
    <citation type="submission" date="2015-01" db="EMBL/GenBank/DDBJ databases">
        <title>Evolutionary Origins and Diversification of the Mycorrhizal Mutualists.</title>
        <authorList>
            <consortium name="DOE Joint Genome Institute"/>
            <consortium name="Mycorrhizal Genomics Consortium"/>
            <person name="Kohler A."/>
            <person name="Kuo A."/>
            <person name="Nagy L.G."/>
            <person name="Floudas D."/>
            <person name="Copeland A."/>
            <person name="Barry K.W."/>
            <person name="Cichocki N."/>
            <person name="Veneault-Fourrey C."/>
            <person name="LaButti K."/>
            <person name="Lindquist E.A."/>
            <person name="Lipzen A."/>
            <person name="Lundell T."/>
            <person name="Morin E."/>
            <person name="Murat C."/>
            <person name="Riley R."/>
            <person name="Ohm R."/>
            <person name="Sun H."/>
            <person name="Tunlid A."/>
            <person name="Henrissat B."/>
            <person name="Grigoriev I.V."/>
            <person name="Hibbett D.S."/>
            <person name="Martin F."/>
        </authorList>
    </citation>
    <scope>NUCLEOTIDE SEQUENCE [LARGE SCALE GENOMIC DNA]</scope>
    <source>
        <strain evidence="3">Ve08.2h10</strain>
    </source>
</reference>
<dbReference type="EMBL" id="KN827403">
    <property type="protein sequence ID" value="KIK76581.1"/>
    <property type="molecule type" value="Genomic_DNA"/>
</dbReference>
<dbReference type="InParanoid" id="A0A0D0CZ88"/>
<name>A0A0D0CZ88_9AGAM</name>
<dbReference type="AlphaFoldDB" id="A0A0D0CZ88"/>
<feature type="domain" description="DUF6589" evidence="1">
    <location>
        <begin position="17"/>
        <end position="346"/>
    </location>
</feature>
<sequence>MDTYTKQPHPNALSPQQEVFAWHICDILVHREQYFGNFIAELGEPSGVNEILVHKTEQVPCHTMNIKLTKYNGNIEVMEELLRQGGLGDAGDVGFDMSCEVDMSEHVILVHGDLLTKEHLNSVHKSRSIEETPKNRFQYLIFLPGLFHYKMACVDALFHTYLQPKGGWDDENSLYQHVGILHPDKIGKMTSKPGFQRMHEVVHHNLWAAMLDCWRVEAQNQNQAWTTLELFAKAKPSWDTIIQMSRAIVCKYVAHLDGLDKAHSKPAGNQDKRFENQVLQNHDGLLYVDLCQAINAGDIRRVEASFLPWIYIFKATGKHKYATHMMKFLINMNYNYPTAIQEVVKKTFSVT</sequence>
<dbReference type="HOGENOM" id="CLU_009487_1_0_1"/>